<organism evidence="2 3">
    <name type="scientific">Paracoccus cavernae</name>
    <dbReference type="NCBI Taxonomy" id="1571207"/>
    <lineage>
        <taxon>Bacteria</taxon>
        <taxon>Pseudomonadati</taxon>
        <taxon>Pseudomonadota</taxon>
        <taxon>Alphaproteobacteria</taxon>
        <taxon>Rhodobacterales</taxon>
        <taxon>Paracoccaceae</taxon>
        <taxon>Paracoccus</taxon>
    </lineage>
</organism>
<dbReference type="SUPFAM" id="SSF51294">
    <property type="entry name" value="Hedgehog/intein (Hint) domain"/>
    <property type="match status" value="1"/>
</dbReference>
<name>A0ABT8DBH8_9RHOB</name>
<protein>
    <submittedName>
        <fullName evidence="2">Hint domain-containing protein</fullName>
    </submittedName>
</protein>
<evidence type="ECO:0000259" key="1">
    <source>
        <dbReference type="Pfam" id="PF13403"/>
    </source>
</evidence>
<keyword evidence="3" id="KW-1185">Reference proteome</keyword>
<dbReference type="InterPro" id="IPR036844">
    <property type="entry name" value="Hint_dom_sf"/>
</dbReference>
<dbReference type="Proteomes" id="UP001243846">
    <property type="component" value="Unassembled WGS sequence"/>
</dbReference>
<proteinExistence type="predicted"/>
<evidence type="ECO:0000313" key="3">
    <source>
        <dbReference type="Proteomes" id="UP001243846"/>
    </source>
</evidence>
<feature type="domain" description="Hedgehog/Intein (Hint)" evidence="1">
    <location>
        <begin position="165"/>
        <end position="311"/>
    </location>
</feature>
<dbReference type="RefSeq" id="WP_377688014.1">
    <property type="nucleotide sequence ID" value="NZ_JBHMDZ010000048.1"/>
</dbReference>
<dbReference type="Gene3D" id="2.170.16.10">
    <property type="entry name" value="Hedgehog/Intein (Hint) domain"/>
    <property type="match status" value="1"/>
</dbReference>
<dbReference type="InterPro" id="IPR028992">
    <property type="entry name" value="Hedgehog/Intein_dom"/>
</dbReference>
<accession>A0ABT8DBH8</accession>
<reference evidence="3" key="1">
    <citation type="journal article" date="2019" name="Int. J. Syst. Evol. Microbiol.">
        <title>The Global Catalogue of Microorganisms (GCM) 10K type strain sequencing project: providing services to taxonomists for standard genome sequencing and annotation.</title>
        <authorList>
            <consortium name="The Broad Institute Genomics Platform"/>
            <consortium name="The Broad Institute Genome Sequencing Center for Infectious Disease"/>
            <person name="Wu L."/>
            <person name="Ma J."/>
        </authorList>
    </citation>
    <scope>NUCLEOTIDE SEQUENCE [LARGE SCALE GENOMIC DNA]</scope>
    <source>
        <strain evidence="3">CECT 8482</strain>
    </source>
</reference>
<comment type="caution">
    <text evidence="2">The sequence shown here is derived from an EMBL/GenBank/DDBJ whole genome shotgun (WGS) entry which is preliminary data.</text>
</comment>
<dbReference type="Pfam" id="PF13403">
    <property type="entry name" value="Hint_2"/>
    <property type="match status" value="1"/>
</dbReference>
<evidence type="ECO:0000313" key="2">
    <source>
        <dbReference type="EMBL" id="MDN3713641.1"/>
    </source>
</evidence>
<dbReference type="EMBL" id="JAUFRC010000002">
    <property type="protein sequence ID" value="MDN3713641.1"/>
    <property type="molecule type" value="Genomic_DNA"/>
</dbReference>
<gene>
    <name evidence="2" type="ORF">QWZ10_21255</name>
</gene>
<sequence>MPVVSHTLAYISLNDVASDKSWAFQSTSGDNLVNSTFTINADAALKSLVVDDDDGIFSDDDIASNSEEWGRDGVGQTIGAGSEIGMVGAEVEAEYQFTLSYMGENGPETFEMLAVKVGGQIVGFTFAGKIPPSGVQMTITAAHDSIYNPPNPYAPVGTPYVEIVTCFAGGTLIETASGPRAIETLAAGDLVMTSDNGLQAIRWIGSSALSESDLIRNEKLRPIRISAGALGENSPSSDLLVSPQHRILVRSAIAQRVFGTREVLIAAKQLLMLPGIDVATDVPAVDYFHMLFDRHEVVISNGAETESLYTGAQALKALSAEAVNEIFTIFPELRDENMTREGARLLTTGRQGRKLASRHLQNHKPLVC</sequence>